<reference evidence="9 10" key="1">
    <citation type="submission" date="2020-07" db="EMBL/GenBank/DDBJ databases">
        <title>Genomic Encyclopedia of Type Strains, Phase IV (KMG-V): Genome sequencing to study the core and pangenomes of soil and plant-associated prokaryotes.</title>
        <authorList>
            <person name="Whitman W."/>
        </authorList>
    </citation>
    <scope>NUCLEOTIDE SEQUENCE [LARGE SCALE GENOMIC DNA]</scope>
    <source>
        <strain evidence="9 10">X4EP2</strain>
    </source>
</reference>
<dbReference type="GO" id="GO:0004252">
    <property type="term" value="F:serine-type endopeptidase activity"/>
    <property type="evidence" value="ECO:0007669"/>
    <property type="project" value="InterPro"/>
</dbReference>
<dbReference type="EMBL" id="JACCCW010000001">
    <property type="protein sequence ID" value="NYF78491.1"/>
    <property type="molecule type" value="Genomic_DNA"/>
</dbReference>
<dbReference type="RefSeq" id="WP_179487934.1">
    <property type="nucleotide sequence ID" value="NZ_JACCCW010000001.1"/>
</dbReference>
<feature type="domain" description="Peptidase S54 rhomboid" evidence="8">
    <location>
        <begin position="60"/>
        <end position="205"/>
    </location>
</feature>
<feature type="transmembrane region" description="Helical" evidence="7">
    <location>
        <begin position="187"/>
        <end position="206"/>
    </location>
</feature>
<keyword evidence="9" id="KW-0645">Protease</keyword>
<evidence type="ECO:0000256" key="7">
    <source>
        <dbReference type="SAM" id="Phobius"/>
    </source>
</evidence>
<dbReference type="AlphaFoldDB" id="A0A7Y9TF97"/>
<dbReference type="PANTHER" id="PTHR43731">
    <property type="entry name" value="RHOMBOID PROTEASE"/>
    <property type="match status" value="1"/>
</dbReference>
<evidence type="ECO:0000256" key="4">
    <source>
        <dbReference type="ARBA" id="ARBA00022801"/>
    </source>
</evidence>
<evidence type="ECO:0000256" key="2">
    <source>
        <dbReference type="ARBA" id="ARBA00009045"/>
    </source>
</evidence>
<feature type="transmembrane region" description="Helical" evidence="7">
    <location>
        <begin position="21"/>
        <end position="47"/>
    </location>
</feature>
<feature type="transmembrane region" description="Helical" evidence="7">
    <location>
        <begin position="130"/>
        <end position="149"/>
    </location>
</feature>
<dbReference type="Pfam" id="PF01694">
    <property type="entry name" value="Rhomboid"/>
    <property type="match status" value="1"/>
</dbReference>
<dbReference type="InterPro" id="IPR035952">
    <property type="entry name" value="Rhomboid-like_sf"/>
</dbReference>
<comment type="subcellular location">
    <subcellularLocation>
        <location evidence="1">Membrane</location>
        <topology evidence="1">Multi-pass membrane protein</topology>
    </subcellularLocation>
</comment>
<feature type="transmembrane region" description="Helical" evidence="7">
    <location>
        <begin position="156"/>
        <end position="181"/>
    </location>
</feature>
<evidence type="ECO:0000256" key="1">
    <source>
        <dbReference type="ARBA" id="ARBA00004141"/>
    </source>
</evidence>
<evidence type="ECO:0000259" key="8">
    <source>
        <dbReference type="Pfam" id="PF01694"/>
    </source>
</evidence>
<comment type="similarity">
    <text evidence="2">Belongs to the peptidase S54 family.</text>
</comment>
<keyword evidence="3 7" id="KW-0812">Transmembrane</keyword>
<feature type="transmembrane region" description="Helical" evidence="7">
    <location>
        <begin position="104"/>
        <end position="124"/>
    </location>
</feature>
<evidence type="ECO:0000256" key="5">
    <source>
        <dbReference type="ARBA" id="ARBA00022989"/>
    </source>
</evidence>
<feature type="transmembrane region" description="Helical" evidence="7">
    <location>
        <begin position="67"/>
        <end position="92"/>
    </location>
</feature>
<protein>
    <submittedName>
        <fullName evidence="9">Membrane associated rhomboid family serine protease</fullName>
    </submittedName>
</protein>
<dbReference type="PANTHER" id="PTHR43731:SF14">
    <property type="entry name" value="PRESENILIN-ASSOCIATED RHOMBOID-LIKE PROTEIN, MITOCHONDRIAL"/>
    <property type="match status" value="1"/>
</dbReference>
<name>A0A7Y9TF97_9BACT</name>
<organism evidence="9 10">
    <name type="scientific">Granulicella arctica</name>
    <dbReference type="NCBI Taxonomy" id="940613"/>
    <lineage>
        <taxon>Bacteria</taxon>
        <taxon>Pseudomonadati</taxon>
        <taxon>Acidobacteriota</taxon>
        <taxon>Terriglobia</taxon>
        <taxon>Terriglobales</taxon>
        <taxon>Acidobacteriaceae</taxon>
        <taxon>Granulicella</taxon>
    </lineage>
</organism>
<keyword evidence="5 7" id="KW-1133">Transmembrane helix</keyword>
<proteinExistence type="inferred from homology"/>
<evidence type="ECO:0000256" key="6">
    <source>
        <dbReference type="ARBA" id="ARBA00023136"/>
    </source>
</evidence>
<evidence type="ECO:0000313" key="10">
    <source>
        <dbReference type="Proteomes" id="UP000589520"/>
    </source>
</evidence>
<keyword evidence="10" id="KW-1185">Reference proteome</keyword>
<comment type="caution">
    <text evidence="9">The sequence shown here is derived from an EMBL/GenBank/DDBJ whole genome shotgun (WGS) entry which is preliminary data.</text>
</comment>
<evidence type="ECO:0000313" key="9">
    <source>
        <dbReference type="EMBL" id="NYF78491.1"/>
    </source>
</evidence>
<dbReference type="SUPFAM" id="SSF144091">
    <property type="entry name" value="Rhomboid-like"/>
    <property type="match status" value="1"/>
</dbReference>
<dbReference type="GO" id="GO:0006508">
    <property type="term" value="P:proteolysis"/>
    <property type="evidence" value="ECO:0007669"/>
    <property type="project" value="UniProtKB-KW"/>
</dbReference>
<keyword evidence="6 7" id="KW-0472">Membrane</keyword>
<sequence length="275" mass="30818">MARNSPITMTFPPFAGVTRKLILANVAVFFGLLLLHWVSPGVAEFLLGHLLLEPLALLRGELWQPVTYSFLTTGILDILFGMLTLWFCGSLLEGVYGAQWLAELYFTSAIGGALLASAISFTHIFGLTPLAAATGAWAGIFGLLIAIAMRFGEQEFLLWFVLRIKAKYMVAIYILIAIAILLKGGNAFTALLQLAGALCGFLYVHFAPRRGLAFGFSERYFGLRNGYYRWKRRRAARKFEVYMGKQGRKVHFDKDGRYIDPDTIKKNPNDRSWMN</sequence>
<dbReference type="Gene3D" id="1.20.1540.10">
    <property type="entry name" value="Rhomboid-like"/>
    <property type="match status" value="1"/>
</dbReference>
<gene>
    <name evidence="9" type="ORF">HDF17_000778</name>
</gene>
<accession>A0A7Y9TF97</accession>
<dbReference type="InterPro" id="IPR050925">
    <property type="entry name" value="Rhomboid_protease_S54"/>
</dbReference>
<keyword evidence="4" id="KW-0378">Hydrolase</keyword>
<dbReference type="InterPro" id="IPR022764">
    <property type="entry name" value="Peptidase_S54_rhomboid_dom"/>
</dbReference>
<evidence type="ECO:0000256" key="3">
    <source>
        <dbReference type="ARBA" id="ARBA00022692"/>
    </source>
</evidence>
<dbReference type="Proteomes" id="UP000589520">
    <property type="component" value="Unassembled WGS sequence"/>
</dbReference>
<dbReference type="GO" id="GO:0016020">
    <property type="term" value="C:membrane"/>
    <property type="evidence" value="ECO:0007669"/>
    <property type="project" value="UniProtKB-SubCell"/>
</dbReference>